<feature type="compositionally biased region" description="Polar residues" evidence="2">
    <location>
        <begin position="233"/>
        <end position="247"/>
    </location>
</feature>
<name>A0A0W0WCV3_9GAMM</name>
<sequence>MAKNTLFNFINTYFRELTLPDVTKIEVKQNQKGSYFYHLDLLNKPFLFINNSQRYQLINHHISVYETEKADNPTLSQYHYTAYFHDEAGKMYQLHVYFDHNDQRTMPPIFCAQDENTKTFSPVKADQLEGQFIDLAISNVEMIMRELRAQLARKISSLEDSYNALENQAAALADNLGDDPQAYIQALNKVQRKAALLTPLVRHQQYEHISRFVSELVKKMSGIKKEKAKISHDIQNSTSDSLAPSRGNNRALAHRNMLFRKPNKTEKTVSPTNYAKELQELATRFAQLGTLSRIEQTITLTDLNSRLCGLALELELESNSQPTSLAVLKNLKTLHDEVHLTGKALLNTLLKENEFGLAKNLRAFHYLLNLQHFTQALRERNHELLDFILENCDLALNNQPLTIRGILYPSAVHYCFSKDSGATPMVDCLSVLIKYGASVIVRGENGPALVHPLFSSTNHPLMPALAANRKQTIDSITFYKILIADLKRYIHERNLNEVQSLEFIQMIQFYELEIKKLLTLKELPTPLQEKILNSVDQIKEDSNDLNGFLNALQFDSEIITLGKQVDLETKEYLKKSKDRRIQQSQSITHYVDNITTLSKHIDLKAIDYETFKKHMIEYLHDCLTMIRKQSELYDVQKKLQGTHYTRGSQIPNWLKDLENTQSTLISELQTFQRKYSKLTAGKSSGLLPLYHNLQNSLTDIKNALTAMKESLSKLSLIFSSLPAVVPTESIKVERIASDDTGPVVR</sequence>
<evidence type="ECO:0000256" key="2">
    <source>
        <dbReference type="SAM" id="MobiDB-lite"/>
    </source>
</evidence>
<feature type="coiled-coil region" evidence="1">
    <location>
        <begin position="148"/>
        <end position="175"/>
    </location>
</feature>
<dbReference type="Proteomes" id="UP000054908">
    <property type="component" value="Unassembled WGS sequence"/>
</dbReference>
<organism evidence="3 4">
    <name type="scientific">Legionella maceachernii</name>
    <dbReference type="NCBI Taxonomy" id="466"/>
    <lineage>
        <taxon>Bacteria</taxon>
        <taxon>Pseudomonadati</taxon>
        <taxon>Pseudomonadota</taxon>
        <taxon>Gammaproteobacteria</taxon>
        <taxon>Legionellales</taxon>
        <taxon>Legionellaceae</taxon>
        <taxon>Legionella</taxon>
    </lineage>
</organism>
<comment type="caution">
    <text evidence="3">The sequence shown here is derived from an EMBL/GenBank/DDBJ whole genome shotgun (WGS) entry which is preliminary data.</text>
</comment>
<evidence type="ECO:0000313" key="3">
    <source>
        <dbReference type="EMBL" id="KTD30183.1"/>
    </source>
</evidence>
<dbReference type="AlphaFoldDB" id="A0A0W0WCV3"/>
<reference evidence="3 4" key="1">
    <citation type="submission" date="2015-11" db="EMBL/GenBank/DDBJ databases">
        <title>Genomic analysis of 38 Legionella species identifies large and diverse effector repertoires.</title>
        <authorList>
            <person name="Burstein D."/>
            <person name="Amaro F."/>
            <person name="Zusman T."/>
            <person name="Lifshitz Z."/>
            <person name="Cohen O."/>
            <person name="Gilbert J.A."/>
            <person name="Pupko T."/>
            <person name="Shuman H.A."/>
            <person name="Segal G."/>
        </authorList>
    </citation>
    <scope>NUCLEOTIDE SEQUENCE [LARGE SCALE GENOMIC DNA]</scope>
    <source>
        <strain evidence="3 4">PX-1-G2-E2</strain>
    </source>
</reference>
<accession>A0A0W0WCV3</accession>
<evidence type="ECO:0000313" key="4">
    <source>
        <dbReference type="Proteomes" id="UP000054908"/>
    </source>
</evidence>
<dbReference type="PATRIC" id="fig|466.6.peg.733"/>
<dbReference type="STRING" id="466.Lmac_0680"/>
<evidence type="ECO:0000256" key="1">
    <source>
        <dbReference type="SAM" id="Coils"/>
    </source>
</evidence>
<dbReference type="EMBL" id="LNYL01000018">
    <property type="protein sequence ID" value="KTD30183.1"/>
    <property type="molecule type" value="Genomic_DNA"/>
</dbReference>
<gene>
    <name evidence="3" type="primary">legC4_1</name>
    <name evidence="3" type="ORF">Lmac_0680</name>
</gene>
<feature type="region of interest" description="Disordered" evidence="2">
    <location>
        <begin position="228"/>
        <end position="247"/>
    </location>
</feature>
<dbReference type="RefSeq" id="WP_058451503.1">
    <property type="nucleotide sequence ID" value="NZ_CAAAIB010000003.1"/>
</dbReference>
<keyword evidence="4" id="KW-1185">Reference proteome</keyword>
<protein>
    <submittedName>
        <fullName evidence="3">Coiled-coil-containing protein</fullName>
    </submittedName>
</protein>
<proteinExistence type="predicted"/>
<keyword evidence="1" id="KW-0175">Coiled coil</keyword>
<dbReference type="OrthoDB" id="5652557at2"/>